<reference evidence="2" key="1">
    <citation type="submission" date="2016-03" db="EMBL/GenBank/DDBJ databases">
        <title>Draft genome sequence of Rosellinia necatrix.</title>
        <authorList>
            <person name="Kanematsu S."/>
        </authorList>
    </citation>
    <scope>NUCLEOTIDE SEQUENCE [LARGE SCALE GENOMIC DNA]</scope>
    <source>
        <strain evidence="2">W97</strain>
    </source>
</reference>
<keyword evidence="3" id="KW-1185">Reference proteome</keyword>
<proteinExistence type="predicted"/>
<evidence type="ECO:0000313" key="2">
    <source>
        <dbReference type="EMBL" id="GAW25766.1"/>
    </source>
</evidence>
<evidence type="ECO:0000313" key="3">
    <source>
        <dbReference type="Proteomes" id="UP000054516"/>
    </source>
</evidence>
<dbReference type="EMBL" id="DF977457">
    <property type="protein sequence ID" value="GAW25766.1"/>
    <property type="molecule type" value="Genomic_DNA"/>
</dbReference>
<gene>
    <name evidence="2" type="ORF">SAMD00023353_1202290</name>
</gene>
<dbReference type="Proteomes" id="UP000054516">
    <property type="component" value="Unassembled WGS sequence"/>
</dbReference>
<accession>A0A1S8A6Q3</accession>
<protein>
    <submittedName>
        <fullName evidence="2">Uncharacterized protein</fullName>
    </submittedName>
</protein>
<dbReference type="AlphaFoldDB" id="A0A1S8A6Q3"/>
<organism evidence="2">
    <name type="scientific">Rosellinia necatrix</name>
    <name type="common">White root-rot fungus</name>
    <dbReference type="NCBI Taxonomy" id="77044"/>
    <lineage>
        <taxon>Eukaryota</taxon>
        <taxon>Fungi</taxon>
        <taxon>Dikarya</taxon>
        <taxon>Ascomycota</taxon>
        <taxon>Pezizomycotina</taxon>
        <taxon>Sordariomycetes</taxon>
        <taxon>Xylariomycetidae</taxon>
        <taxon>Xylariales</taxon>
        <taxon>Xylariaceae</taxon>
        <taxon>Rosellinia</taxon>
    </lineage>
</organism>
<sequence>MSRRPPRMRARRYQQQSRRNGSGGAGAAKATDGRKSSRSFGGMATDNRVPYRGRGSGSGFFARRVVRLLSAAATYLRAEFYVLLADGTMIRDLNLRQDIRHRDVRALTASVCRRI</sequence>
<name>A0A1S8A6Q3_ROSNE</name>
<evidence type="ECO:0000256" key="1">
    <source>
        <dbReference type="SAM" id="MobiDB-lite"/>
    </source>
</evidence>
<feature type="region of interest" description="Disordered" evidence="1">
    <location>
        <begin position="1"/>
        <end position="50"/>
    </location>
</feature>
<feature type="compositionally biased region" description="Basic residues" evidence="1">
    <location>
        <begin position="1"/>
        <end position="12"/>
    </location>
</feature>